<organism evidence="1 2">
    <name type="scientific">Ephemerocybe angulata</name>
    <dbReference type="NCBI Taxonomy" id="980116"/>
    <lineage>
        <taxon>Eukaryota</taxon>
        <taxon>Fungi</taxon>
        <taxon>Dikarya</taxon>
        <taxon>Basidiomycota</taxon>
        <taxon>Agaricomycotina</taxon>
        <taxon>Agaricomycetes</taxon>
        <taxon>Agaricomycetidae</taxon>
        <taxon>Agaricales</taxon>
        <taxon>Agaricineae</taxon>
        <taxon>Psathyrellaceae</taxon>
        <taxon>Ephemerocybe</taxon>
    </lineage>
</organism>
<sequence>MAPFFCPTSHRSSPLPGTWSTELRRLWGNEGVAVTEESAGLWNTGSDGKPMRNAMTPGSPVVPYFDVKLWIDGSLGPDEDPPLRAKLASRSICKKLRKLVDALHSPNLLSRLPVHGS</sequence>
<gene>
    <name evidence="1" type="ORF">DFP72DRAFT_1039443</name>
</gene>
<reference evidence="1 2" key="1">
    <citation type="submission" date="2020-07" db="EMBL/GenBank/DDBJ databases">
        <title>Comparative genomics of pyrophilous fungi reveals a link between fire events and developmental genes.</title>
        <authorList>
            <consortium name="DOE Joint Genome Institute"/>
            <person name="Steindorff A.S."/>
            <person name="Carver A."/>
            <person name="Calhoun S."/>
            <person name="Stillman K."/>
            <person name="Liu H."/>
            <person name="Lipzen A."/>
            <person name="Pangilinan J."/>
            <person name="Labutti K."/>
            <person name="Bruns T.D."/>
            <person name="Grigoriev I.V."/>
        </authorList>
    </citation>
    <scope>NUCLEOTIDE SEQUENCE [LARGE SCALE GENOMIC DNA]</scope>
    <source>
        <strain evidence="1 2">CBS 144469</strain>
    </source>
</reference>
<dbReference type="EMBL" id="JACGCI010000002">
    <property type="protein sequence ID" value="KAF6765624.1"/>
    <property type="molecule type" value="Genomic_DNA"/>
</dbReference>
<accession>A0A8H6IIP9</accession>
<comment type="caution">
    <text evidence="1">The sequence shown here is derived from an EMBL/GenBank/DDBJ whole genome shotgun (WGS) entry which is preliminary data.</text>
</comment>
<protein>
    <submittedName>
        <fullName evidence="1">Uncharacterized protein</fullName>
    </submittedName>
</protein>
<proteinExistence type="predicted"/>
<name>A0A8H6IIP9_9AGAR</name>
<dbReference type="AlphaFoldDB" id="A0A8H6IIP9"/>
<evidence type="ECO:0000313" key="2">
    <source>
        <dbReference type="Proteomes" id="UP000521943"/>
    </source>
</evidence>
<evidence type="ECO:0000313" key="1">
    <source>
        <dbReference type="EMBL" id="KAF6765624.1"/>
    </source>
</evidence>
<keyword evidence="2" id="KW-1185">Reference proteome</keyword>
<dbReference type="Proteomes" id="UP000521943">
    <property type="component" value="Unassembled WGS sequence"/>
</dbReference>